<feature type="domain" description="YCII-related" evidence="2">
    <location>
        <begin position="15"/>
        <end position="83"/>
    </location>
</feature>
<dbReference type="Pfam" id="PF03795">
    <property type="entry name" value="YCII"/>
    <property type="match status" value="1"/>
</dbReference>
<dbReference type="InterPro" id="IPR011008">
    <property type="entry name" value="Dimeric_a/b-barrel"/>
</dbReference>
<accession>A0ABV9YJZ4</accession>
<protein>
    <submittedName>
        <fullName evidence="3">YciI family protein</fullName>
    </submittedName>
</protein>
<reference evidence="4" key="1">
    <citation type="journal article" date="2019" name="Int. J. Syst. Evol. Microbiol.">
        <title>The Global Catalogue of Microorganisms (GCM) 10K type strain sequencing project: providing services to taxonomists for standard genome sequencing and annotation.</title>
        <authorList>
            <consortium name="The Broad Institute Genomics Platform"/>
            <consortium name="The Broad Institute Genome Sequencing Center for Infectious Disease"/>
            <person name="Wu L."/>
            <person name="Ma J."/>
        </authorList>
    </citation>
    <scope>NUCLEOTIDE SEQUENCE [LARGE SCALE GENOMIC DNA]</scope>
    <source>
        <strain evidence="4">CGMCC 4.7093</strain>
    </source>
</reference>
<evidence type="ECO:0000256" key="1">
    <source>
        <dbReference type="ARBA" id="ARBA00007689"/>
    </source>
</evidence>
<proteinExistence type="inferred from homology"/>
<evidence type="ECO:0000313" key="3">
    <source>
        <dbReference type="EMBL" id="MFC5062237.1"/>
    </source>
</evidence>
<evidence type="ECO:0000259" key="2">
    <source>
        <dbReference type="Pfam" id="PF03795"/>
    </source>
</evidence>
<dbReference type="Proteomes" id="UP001595947">
    <property type="component" value="Unassembled WGS sequence"/>
</dbReference>
<comment type="caution">
    <text evidence="3">The sequence shown here is derived from an EMBL/GenBank/DDBJ whole genome shotgun (WGS) entry which is preliminary data.</text>
</comment>
<keyword evidence="4" id="KW-1185">Reference proteome</keyword>
<dbReference type="RefSeq" id="WP_378035591.1">
    <property type="nucleotide sequence ID" value="NZ_JBHSIV010000007.1"/>
</dbReference>
<sequence>MTFHAYRLVPPRPTFAQDMTDQEAAVMAEHAQYWQELVDRGTAVAFGPVADPAGVWGLALIEVDSDDEAAAIRDHDPAVVRGVARGEMHPMLGATLRAAQRA</sequence>
<organism evidence="3 4">
    <name type="scientific">Actinomycetospora atypica</name>
    <dbReference type="NCBI Taxonomy" id="1290095"/>
    <lineage>
        <taxon>Bacteria</taxon>
        <taxon>Bacillati</taxon>
        <taxon>Actinomycetota</taxon>
        <taxon>Actinomycetes</taxon>
        <taxon>Pseudonocardiales</taxon>
        <taxon>Pseudonocardiaceae</taxon>
        <taxon>Actinomycetospora</taxon>
    </lineage>
</organism>
<gene>
    <name evidence="3" type="ORF">ACFPBZ_08470</name>
</gene>
<dbReference type="InterPro" id="IPR005545">
    <property type="entry name" value="YCII"/>
</dbReference>
<dbReference type="Gene3D" id="3.30.70.1060">
    <property type="entry name" value="Dimeric alpha+beta barrel"/>
    <property type="match status" value="1"/>
</dbReference>
<name>A0ABV9YJZ4_9PSEU</name>
<dbReference type="SUPFAM" id="SSF54909">
    <property type="entry name" value="Dimeric alpha+beta barrel"/>
    <property type="match status" value="1"/>
</dbReference>
<dbReference type="EMBL" id="JBHSIV010000007">
    <property type="protein sequence ID" value="MFC5062237.1"/>
    <property type="molecule type" value="Genomic_DNA"/>
</dbReference>
<evidence type="ECO:0000313" key="4">
    <source>
        <dbReference type="Proteomes" id="UP001595947"/>
    </source>
</evidence>
<comment type="similarity">
    <text evidence="1">Belongs to the YciI family.</text>
</comment>